<evidence type="ECO:0000256" key="2">
    <source>
        <dbReference type="SAM" id="MobiDB-lite"/>
    </source>
</evidence>
<feature type="region of interest" description="Disordered" evidence="2">
    <location>
        <begin position="462"/>
        <end position="485"/>
    </location>
</feature>
<dbReference type="EMBL" id="LGTC01000001">
    <property type="protein sequence ID" value="KNY25070.1"/>
    <property type="molecule type" value="Genomic_DNA"/>
</dbReference>
<protein>
    <recommendedName>
        <fullName evidence="3">Putative Flp pilus-assembly TadG-like N-terminal domain-containing protein</fullName>
    </recommendedName>
</protein>
<feature type="compositionally biased region" description="Basic and acidic residues" evidence="2">
    <location>
        <begin position="462"/>
        <end position="471"/>
    </location>
</feature>
<reference evidence="5" key="1">
    <citation type="submission" date="2015-07" db="EMBL/GenBank/DDBJ databases">
        <title>Near-Complete Genome Sequence of the Cellulolytic Bacterium Bacteroides (Pseudobacteroides) cellulosolvens ATCC 35603.</title>
        <authorList>
            <person name="Dassa B."/>
            <person name="Utturkar S.M."/>
            <person name="Klingeman D.M."/>
            <person name="Hurt R.A."/>
            <person name="Keller M."/>
            <person name="Xu J."/>
            <person name="Reddy Y.H.K."/>
            <person name="Borovok I."/>
            <person name="Grinberg I.R."/>
            <person name="Lamed R."/>
            <person name="Zhivin O."/>
            <person name="Bayer E.A."/>
            <person name="Brown S.D."/>
        </authorList>
    </citation>
    <scope>NUCLEOTIDE SEQUENCE [LARGE SCALE GENOMIC DNA]</scope>
    <source>
        <strain evidence="5">DSM 2933</strain>
    </source>
</reference>
<keyword evidence="1" id="KW-0175">Coiled coil</keyword>
<evidence type="ECO:0000313" key="4">
    <source>
        <dbReference type="EMBL" id="KNY25070.1"/>
    </source>
</evidence>
<proteinExistence type="predicted"/>
<sequence length="1095" mass="123085">MRFIRETRGAISIFLCIVLLALVALSGALVDGSRMRVAEEETKTAIDSAAMSQLTYYNNVLKELYGLFAIADNDPAAIKEAIAKDLDEKLLSTTLTDEKDKKNSKPLNFFDYKVDDIKVNPLYNLSEGAVFKQQILEFMKYRAPKEVADQFLDKFLAFKDLGEQTKILERKLDIDEKLSEAGEGTETLSNKALEINFLVKNNSISVKIDALAASISNRIKEQKLLSDKKKQLSNMTPPVNNSTDPKAIKEYEERLKYYTKSVDALKDEIDELENKTIPGLNRNAAKIKEDLLSHIENDLIENKAYNEAKKAIKDIKDKSKEAASMANELGTAIKEDSSSFGESMRTDLKSKKQAIDTSVLDQREQEIEECRNIYREIKKTVTEINPESVSFDTTSSLPSDLEARVKGMLSFEKIKKLLEGVPKVNYYIKKTDDTGSKDNDPRTALKAVKDDIEKEGNALLEEVKKGDEKSKNSFPKNGLPSQDGVKDSIKDIKDLINIDTKLISDQIKIISEKSKFNPDYEGKSDFDMDFKAKKANKSKEALSVIKNLTNIISSGLRSMRDELYVGEYSLGIFKNAVTGKLDSKGNFQYDLTGYKMSTRDETFFDKAELEYILHGSSSQTENLIWVKGQILLVRWALNSVSIYTDPKKVATALEFATAVAGWTIFGVPLVQTLILLAWSFTESMIDVYKLLQGEEIAIFKLSGDWVLSIDSGGKGVAKALTGILTGDVKKQVIDKAKAAVKDKAFEAIDYTSDKVAESIEKGITDQVKDVSGNITDSITKSINQKVDEVLDSAFKPFENAIFTEIGKTEGKFDELRDSIEALNNDVSEKYEDAADGLMDHINKYIYDTVKNNFPEIEKELQKNGYKFLIDKLRNEEKKYFEELKSTGIDFLGRKEKELKANLDKIEEETIGKIKKSIETAKEDLRKKLLAGIDNLLLDKFKSTGANLTEKINGLVSKKIDSIKNSGKAKIKEKLGSFIDNIGGKSKGSTLKKSTSTGDYTAKVNVKGNILKMGYTGYLRLFLLLVNPDKKIKRIQDLVQLNMEKETGKEFKLSDCNTYLRVETAFSVKYLFMTSAFMPRTYKDRYKISHIVYKGY</sequence>
<dbReference type="InterPro" id="IPR043756">
    <property type="entry name" value="DUF5702"/>
</dbReference>
<feature type="compositionally biased region" description="Basic and acidic residues" evidence="2">
    <location>
        <begin position="344"/>
        <end position="354"/>
    </location>
</feature>
<evidence type="ECO:0000259" key="3">
    <source>
        <dbReference type="Pfam" id="PF13400"/>
    </source>
</evidence>
<dbReference type="Pfam" id="PF18960">
    <property type="entry name" value="DUF5702"/>
    <property type="match status" value="2"/>
</dbReference>
<accession>A0A0L6JH79</accession>
<name>A0A0L6JH79_9FIRM</name>
<evidence type="ECO:0000256" key="1">
    <source>
        <dbReference type="SAM" id="Coils"/>
    </source>
</evidence>
<dbReference type="InterPro" id="IPR028087">
    <property type="entry name" value="Tad_N"/>
</dbReference>
<feature type="region of interest" description="Disordered" evidence="2">
    <location>
        <begin position="334"/>
        <end position="358"/>
    </location>
</feature>
<dbReference type="eggNOG" id="ENOG502ZC8M">
    <property type="taxonomic scope" value="Bacteria"/>
</dbReference>
<dbReference type="Proteomes" id="UP000036923">
    <property type="component" value="Unassembled WGS sequence"/>
</dbReference>
<organism evidence="4 5">
    <name type="scientific">Pseudobacteroides cellulosolvens ATCC 35603 = DSM 2933</name>
    <dbReference type="NCBI Taxonomy" id="398512"/>
    <lineage>
        <taxon>Bacteria</taxon>
        <taxon>Bacillati</taxon>
        <taxon>Bacillota</taxon>
        <taxon>Clostridia</taxon>
        <taxon>Eubacteriales</taxon>
        <taxon>Oscillospiraceae</taxon>
        <taxon>Pseudobacteroides</taxon>
    </lineage>
</organism>
<comment type="caution">
    <text evidence="4">The sequence shown here is derived from an EMBL/GenBank/DDBJ whole genome shotgun (WGS) entry which is preliminary data.</text>
</comment>
<dbReference type="AlphaFoldDB" id="A0A0L6JH79"/>
<feature type="coiled-coil region" evidence="1">
    <location>
        <begin position="805"/>
        <end position="832"/>
    </location>
</feature>
<evidence type="ECO:0000313" key="5">
    <source>
        <dbReference type="Proteomes" id="UP000036923"/>
    </source>
</evidence>
<keyword evidence="5" id="KW-1185">Reference proteome</keyword>
<feature type="domain" description="Putative Flp pilus-assembly TadG-like N-terminal" evidence="3">
    <location>
        <begin position="9"/>
        <end position="50"/>
    </location>
</feature>
<gene>
    <name evidence="4" type="ORF">Bccel_0327</name>
</gene>
<dbReference type="STRING" id="398512.Bccel_0327"/>
<dbReference type="Pfam" id="PF13400">
    <property type="entry name" value="Tad"/>
    <property type="match status" value="1"/>
</dbReference>
<feature type="coiled-coil region" evidence="1">
    <location>
        <begin position="248"/>
        <end position="275"/>
    </location>
</feature>